<dbReference type="PROSITE" id="PS50192">
    <property type="entry name" value="T_SNARE"/>
    <property type="match status" value="1"/>
</dbReference>
<dbReference type="EMBL" id="BEYU01000031">
    <property type="protein sequence ID" value="GBG27451.1"/>
    <property type="molecule type" value="Genomic_DNA"/>
</dbReference>
<keyword evidence="5" id="KW-1185">Reference proteome</keyword>
<protein>
    <submittedName>
        <fullName evidence="4">Syntaxin-61</fullName>
    </submittedName>
</protein>
<feature type="region of interest" description="Disordered" evidence="1">
    <location>
        <begin position="1"/>
        <end position="23"/>
    </location>
</feature>
<keyword evidence="2" id="KW-0812">Transmembrane</keyword>
<organism evidence="4 5">
    <name type="scientific">Hondaea fermentalgiana</name>
    <dbReference type="NCBI Taxonomy" id="2315210"/>
    <lineage>
        <taxon>Eukaryota</taxon>
        <taxon>Sar</taxon>
        <taxon>Stramenopiles</taxon>
        <taxon>Bigyra</taxon>
        <taxon>Labyrinthulomycetes</taxon>
        <taxon>Thraustochytrida</taxon>
        <taxon>Thraustochytriidae</taxon>
        <taxon>Hondaea</taxon>
    </lineage>
</organism>
<dbReference type="Proteomes" id="UP000241890">
    <property type="component" value="Unassembled WGS sequence"/>
</dbReference>
<name>A0A2R5GGQ5_9STRA</name>
<dbReference type="InterPro" id="IPR000727">
    <property type="entry name" value="T_SNARE_dom"/>
</dbReference>
<evidence type="ECO:0000256" key="1">
    <source>
        <dbReference type="SAM" id="MobiDB-lite"/>
    </source>
</evidence>
<keyword evidence="2" id="KW-1133">Transmembrane helix</keyword>
<evidence type="ECO:0000313" key="5">
    <source>
        <dbReference type="Proteomes" id="UP000241890"/>
    </source>
</evidence>
<accession>A0A2R5GGQ5</accession>
<sequence>MGGGFANEMDEEEEDGLLATADQERQQDELLNNISNSLDTINRGALSFKEEIERQNATLDEIGKDMDGTQINMKAIEAKTNELVERAGGPGWFCIIVVLSAIAMTLFMLIIYT</sequence>
<proteinExistence type="predicted"/>
<feature type="transmembrane region" description="Helical" evidence="2">
    <location>
        <begin position="90"/>
        <end position="112"/>
    </location>
</feature>
<feature type="domain" description="T-SNARE coiled-coil homology" evidence="3">
    <location>
        <begin position="21"/>
        <end position="83"/>
    </location>
</feature>
<dbReference type="Gene3D" id="1.20.5.110">
    <property type="match status" value="1"/>
</dbReference>
<evidence type="ECO:0000259" key="3">
    <source>
        <dbReference type="PROSITE" id="PS50192"/>
    </source>
</evidence>
<dbReference type="OrthoDB" id="546861at2759"/>
<evidence type="ECO:0000313" key="4">
    <source>
        <dbReference type="EMBL" id="GBG27451.1"/>
    </source>
</evidence>
<dbReference type="AlphaFoldDB" id="A0A2R5GGQ5"/>
<keyword evidence="2" id="KW-0472">Membrane</keyword>
<comment type="caution">
    <text evidence="4">The sequence shown here is derived from an EMBL/GenBank/DDBJ whole genome shotgun (WGS) entry which is preliminary data.</text>
</comment>
<reference evidence="4 5" key="1">
    <citation type="submission" date="2017-12" db="EMBL/GenBank/DDBJ databases">
        <title>Sequencing, de novo assembly and annotation of complete genome of a new Thraustochytrid species, strain FCC1311.</title>
        <authorList>
            <person name="Sedici K."/>
            <person name="Godart F."/>
            <person name="Aiese Cigliano R."/>
            <person name="Sanseverino W."/>
            <person name="Barakat M."/>
            <person name="Ortet P."/>
            <person name="Marechal E."/>
            <person name="Cagnac O."/>
            <person name="Amato A."/>
        </authorList>
    </citation>
    <scope>NUCLEOTIDE SEQUENCE [LARGE SCALE GENOMIC DNA]</scope>
</reference>
<gene>
    <name evidence="4" type="ORF">FCC1311_036722</name>
</gene>
<evidence type="ECO:0000256" key="2">
    <source>
        <dbReference type="SAM" id="Phobius"/>
    </source>
</evidence>
<dbReference type="SUPFAM" id="SSF58038">
    <property type="entry name" value="SNARE fusion complex"/>
    <property type="match status" value="1"/>
</dbReference>
<dbReference type="CDD" id="cd15841">
    <property type="entry name" value="SNARE_Qc"/>
    <property type="match status" value="1"/>
</dbReference>
<dbReference type="InParanoid" id="A0A2R5GGQ5"/>